<keyword evidence="14" id="KW-1185">Reference proteome</keyword>
<dbReference type="NCBIfam" id="NF000996">
    <property type="entry name" value="PRK00105.1"/>
    <property type="match status" value="1"/>
</dbReference>
<gene>
    <name evidence="11" type="primary">cobT</name>
    <name evidence="13" type="ordered locus">Francci3_3130</name>
</gene>
<evidence type="ECO:0000256" key="11">
    <source>
        <dbReference type="HAMAP-Rule" id="MF_00230"/>
    </source>
</evidence>
<dbReference type="HOGENOM" id="CLU_002982_0_2_11"/>
<dbReference type="eggNOG" id="COG2038">
    <property type="taxonomic scope" value="Bacteria"/>
</dbReference>
<dbReference type="InterPro" id="IPR003200">
    <property type="entry name" value="Nict_dMeBzImd_PRibTrfase"/>
</dbReference>
<evidence type="ECO:0000256" key="9">
    <source>
        <dbReference type="ARBA" id="ARBA00030686"/>
    </source>
</evidence>
<dbReference type="InterPro" id="IPR023195">
    <property type="entry name" value="Nict_dMeBzImd_PRibTrfase_N"/>
</dbReference>
<accession>Q2J8A5</accession>
<dbReference type="EC" id="2.4.2.21" evidence="4 11"/>
<keyword evidence="7 11" id="KW-0328">Glycosyltransferase</keyword>
<name>Q2J8A5_FRACC</name>
<reference evidence="13 14" key="1">
    <citation type="journal article" date="2007" name="Genome Res.">
        <title>Genome characteristics of facultatively symbiotic Frankia sp. strains reflect host range and host plant biogeography.</title>
        <authorList>
            <person name="Normand P."/>
            <person name="Lapierre P."/>
            <person name="Tisa L.S."/>
            <person name="Gogarten J.P."/>
            <person name="Alloisio N."/>
            <person name="Bagnarol E."/>
            <person name="Bassi C.A."/>
            <person name="Berry A.M."/>
            <person name="Bickhart D.M."/>
            <person name="Choisne N."/>
            <person name="Couloux A."/>
            <person name="Cournoyer B."/>
            <person name="Cruveiller S."/>
            <person name="Daubin V."/>
            <person name="Demange N."/>
            <person name="Francino M.P."/>
            <person name="Goltsman E."/>
            <person name="Huang Y."/>
            <person name="Kopp O.R."/>
            <person name="Labarre L."/>
            <person name="Lapidus A."/>
            <person name="Lavire C."/>
            <person name="Marechal J."/>
            <person name="Martinez M."/>
            <person name="Mastronunzio J.E."/>
            <person name="Mullin B.C."/>
            <person name="Niemann J."/>
            <person name="Pujic P."/>
            <person name="Rawnsley T."/>
            <person name="Rouy Z."/>
            <person name="Schenowitz C."/>
            <person name="Sellstedt A."/>
            <person name="Tavares F."/>
            <person name="Tomkins J.P."/>
            <person name="Vallenet D."/>
            <person name="Valverde C."/>
            <person name="Wall L.G."/>
            <person name="Wang Y."/>
            <person name="Medigue C."/>
            <person name="Benson D.R."/>
        </authorList>
    </citation>
    <scope>NUCLEOTIDE SEQUENCE [LARGE SCALE GENOMIC DNA]</scope>
    <source>
        <strain evidence="14">DSM 45818 / CECT 9043 / CcI3</strain>
    </source>
</reference>
<evidence type="ECO:0000256" key="12">
    <source>
        <dbReference type="SAM" id="MobiDB-lite"/>
    </source>
</evidence>
<dbReference type="SUPFAM" id="SSF52733">
    <property type="entry name" value="Nicotinate mononucleotide:5,6-dimethylbenzimidazole phosphoribosyltransferase (CobT)"/>
    <property type="match status" value="1"/>
</dbReference>
<comment type="function">
    <text evidence="1 11">Catalyzes the synthesis of alpha-ribazole-5'-phosphate from nicotinate mononucleotide (NAMN) and 5,6-dimethylbenzimidazole (DMB).</text>
</comment>
<dbReference type="EMBL" id="CP000249">
    <property type="protein sequence ID" value="ABD12487.1"/>
    <property type="molecule type" value="Genomic_DNA"/>
</dbReference>
<dbReference type="InterPro" id="IPR036087">
    <property type="entry name" value="Nict_dMeBzImd_PRibTrfase_sf"/>
</dbReference>
<dbReference type="PhylomeDB" id="Q2J8A5"/>
<dbReference type="AlphaFoldDB" id="Q2J8A5"/>
<dbReference type="Gene3D" id="3.40.50.10210">
    <property type="match status" value="1"/>
</dbReference>
<feature type="active site" description="Proton acceptor" evidence="11">
    <location>
        <position position="341"/>
    </location>
</feature>
<protein>
    <recommendedName>
        <fullName evidence="5 11">Nicotinate-nucleotide--dimethylbenzimidazole phosphoribosyltransferase</fullName>
        <shortName evidence="11">NN:DBI PRT</shortName>
        <ecNumber evidence="4 11">2.4.2.21</ecNumber>
    </recommendedName>
    <alternativeName>
        <fullName evidence="9 11">N(1)-alpha-phosphoribosyltransferase</fullName>
    </alternativeName>
</protein>
<dbReference type="Gene3D" id="1.10.1610.10">
    <property type="match status" value="1"/>
</dbReference>
<dbReference type="GO" id="GO:0008939">
    <property type="term" value="F:nicotinate-nucleotide-dimethylbenzimidazole phosphoribosyltransferase activity"/>
    <property type="evidence" value="ECO:0007669"/>
    <property type="project" value="UniProtKB-UniRule"/>
</dbReference>
<evidence type="ECO:0000256" key="6">
    <source>
        <dbReference type="ARBA" id="ARBA00022573"/>
    </source>
</evidence>
<evidence type="ECO:0000256" key="7">
    <source>
        <dbReference type="ARBA" id="ARBA00022676"/>
    </source>
</evidence>
<organism evidence="13 14">
    <name type="scientific">Frankia casuarinae (strain DSM 45818 / CECT 9043 / HFP020203 / CcI3)</name>
    <dbReference type="NCBI Taxonomy" id="106370"/>
    <lineage>
        <taxon>Bacteria</taxon>
        <taxon>Bacillati</taxon>
        <taxon>Actinomycetota</taxon>
        <taxon>Actinomycetes</taxon>
        <taxon>Frankiales</taxon>
        <taxon>Frankiaceae</taxon>
        <taxon>Frankia</taxon>
    </lineage>
</organism>
<dbReference type="HAMAP" id="MF_00230">
    <property type="entry name" value="CobT"/>
    <property type="match status" value="1"/>
</dbReference>
<dbReference type="Proteomes" id="UP000001937">
    <property type="component" value="Chromosome"/>
</dbReference>
<dbReference type="UniPathway" id="UPA00061">
    <property type="reaction ID" value="UER00516"/>
</dbReference>
<evidence type="ECO:0000313" key="14">
    <source>
        <dbReference type="Proteomes" id="UP000001937"/>
    </source>
</evidence>
<dbReference type="Pfam" id="PF02277">
    <property type="entry name" value="DBI_PRT"/>
    <property type="match status" value="1"/>
</dbReference>
<keyword evidence="8 11" id="KW-0808">Transferase</keyword>
<evidence type="ECO:0000256" key="2">
    <source>
        <dbReference type="ARBA" id="ARBA00005049"/>
    </source>
</evidence>
<dbReference type="STRING" id="106370.Francci3_3130"/>
<sequence>MRCRPSGSGSKDPVDPDASGSAVPAVPPLDSDAMAAARQRQTELTKPPGALGRLEDLSIWLAGAQATCPPRPFARIRAVVIAGDHGVAQAGVSAFPSDVTAQMVSNFAAGGAAVNVLARQVGAAVRVVDVSVDTARPLTPGGVDGSAAPERYRVRRSSGRIDRTDALSVAEADAAFAVGRLIADEEIDAGADLLVPGEMGIGNTTPAATIVALLCDREPIEVVGRGTGIDDQRWMLKTAAIRDAMRRGRPFTGDAHSVLRIVGGADLLALAGLLAQSAVRRTPVILDGVIVCAAALAAERIAPGASQWWVAGTRSTEPAQGIALDALGLTPLVDAGLRLGEGTGALLAVPFLRAAQATLAEMATFDQAGVSGKAEVGGGQGDSGPAAGAP</sequence>
<evidence type="ECO:0000256" key="4">
    <source>
        <dbReference type="ARBA" id="ARBA00011991"/>
    </source>
</evidence>
<comment type="similarity">
    <text evidence="3 11">Belongs to the CobT family.</text>
</comment>
<dbReference type="InterPro" id="IPR017846">
    <property type="entry name" value="Nict_dMeBzImd_PRibTrfase_bact"/>
</dbReference>
<dbReference type="GO" id="GO:0009236">
    <property type="term" value="P:cobalamin biosynthetic process"/>
    <property type="evidence" value="ECO:0007669"/>
    <property type="project" value="UniProtKB-UniRule"/>
</dbReference>
<comment type="catalytic activity">
    <reaction evidence="10 11">
        <text>5,6-dimethylbenzimidazole + nicotinate beta-D-ribonucleotide = alpha-ribazole 5'-phosphate + nicotinate + H(+)</text>
        <dbReference type="Rhea" id="RHEA:11196"/>
        <dbReference type="ChEBI" id="CHEBI:15378"/>
        <dbReference type="ChEBI" id="CHEBI:15890"/>
        <dbReference type="ChEBI" id="CHEBI:32544"/>
        <dbReference type="ChEBI" id="CHEBI:57502"/>
        <dbReference type="ChEBI" id="CHEBI:57918"/>
        <dbReference type="EC" id="2.4.2.21"/>
    </reaction>
</comment>
<feature type="region of interest" description="Disordered" evidence="12">
    <location>
        <begin position="1"/>
        <end position="49"/>
    </location>
</feature>
<comment type="pathway">
    <text evidence="2 11">Nucleoside biosynthesis; alpha-ribazole biosynthesis; alpha-ribazole from 5,6-dimethylbenzimidazole: step 1/2.</text>
</comment>
<dbReference type="PANTHER" id="PTHR43463:SF1">
    <property type="entry name" value="NICOTINATE-NUCLEOTIDE--DIMETHYLBENZIMIDAZOLE PHOSPHORIBOSYLTRANSFERASE"/>
    <property type="match status" value="1"/>
</dbReference>
<dbReference type="KEGG" id="fra:Francci3_3130"/>
<proteinExistence type="inferred from homology"/>
<evidence type="ECO:0000256" key="8">
    <source>
        <dbReference type="ARBA" id="ARBA00022679"/>
    </source>
</evidence>
<dbReference type="PANTHER" id="PTHR43463">
    <property type="entry name" value="NICOTINATE-NUCLEOTIDE--DIMETHYLBENZIMIDAZOLE PHOSPHORIBOSYLTRANSFERASE"/>
    <property type="match status" value="1"/>
</dbReference>
<evidence type="ECO:0000256" key="5">
    <source>
        <dbReference type="ARBA" id="ARBA00015486"/>
    </source>
</evidence>
<evidence type="ECO:0000256" key="3">
    <source>
        <dbReference type="ARBA" id="ARBA00007110"/>
    </source>
</evidence>
<keyword evidence="6 11" id="KW-0169">Cobalamin biosynthesis</keyword>
<dbReference type="CDD" id="cd02439">
    <property type="entry name" value="DMB-PRT_CobT"/>
    <property type="match status" value="1"/>
</dbReference>
<dbReference type="NCBIfam" id="TIGR03160">
    <property type="entry name" value="cobT_DBIPRT"/>
    <property type="match status" value="1"/>
</dbReference>
<evidence type="ECO:0000256" key="10">
    <source>
        <dbReference type="ARBA" id="ARBA00047340"/>
    </source>
</evidence>
<evidence type="ECO:0000313" key="13">
    <source>
        <dbReference type="EMBL" id="ABD12487.1"/>
    </source>
</evidence>
<evidence type="ECO:0000256" key="1">
    <source>
        <dbReference type="ARBA" id="ARBA00002197"/>
    </source>
</evidence>